<feature type="signal peptide" evidence="1">
    <location>
        <begin position="1"/>
        <end position="19"/>
    </location>
</feature>
<proteinExistence type="predicted"/>
<evidence type="ECO:0000313" key="3">
    <source>
        <dbReference type="Proteomes" id="UP000289465"/>
    </source>
</evidence>
<dbReference type="OrthoDB" id="6555107at2"/>
<dbReference type="RefSeq" id="WP_129241136.1">
    <property type="nucleotide sequence ID" value="NZ_UFQC01000011.1"/>
</dbReference>
<dbReference type="Proteomes" id="UP000289465">
    <property type="component" value="Unassembled WGS sequence"/>
</dbReference>
<dbReference type="EMBL" id="UFQC01000011">
    <property type="protein sequence ID" value="SSW67064.1"/>
    <property type="molecule type" value="Genomic_DNA"/>
</dbReference>
<gene>
    <name evidence="2" type="ORF">AVE30378_02432</name>
</gene>
<reference evidence="2 3" key="1">
    <citation type="submission" date="2018-07" db="EMBL/GenBank/DDBJ databases">
        <authorList>
            <person name="Peeters C."/>
        </authorList>
    </citation>
    <scope>NUCLEOTIDE SEQUENCE [LARGE SCALE GENOMIC DNA]</scope>
    <source>
        <strain evidence="2 3">LMG 30378</strain>
    </source>
</reference>
<evidence type="ECO:0000256" key="1">
    <source>
        <dbReference type="SAM" id="SignalP"/>
    </source>
</evidence>
<protein>
    <recommendedName>
        <fullName evidence="4">Outer membrane protein beta-barrel domain-containing protein</fullName>
    </recommendedName>
</protein>
<keyword evidence="1" id="KW-0732">Signal</keyword>
<feature type="chain" id="PRO_5019323623" description="Outer membrane protein beta-barrel domain-containing protein" evidence="1">
    <location>
        <begin position="20"/>
        <end position="259"/>
    </location>
</feature>
<organism evidence="2 3">
    <name type="scientific">Achromobacter veterisilvae</name>
    <dbReference type="NCBI Taxonomy" id="2069367"/>
    <lineage>
        <taxon>Bacteria</taxon>
        <taxon>Pseudomonadati</taxon>
        <taxon>Pseudomonadota</taxon>
        <taxon>Betaproteobacteria</taxon>
        <taxon>Burkholderiales</taxon>
        <taxon>Alcaligenaceae</taxon>
        <taxon>Achromobacter</taxon>
    </lineage>
</organism>
<accession>A0A446CGP1</accession>
<evidence type="ECO:0008006" key="4">
    <source>
        <dbReference type="Google" id="ProtNLM"/>
    </source>
</evidence>
<evidence type="ECO:0000313" key="2">
    <source>
        <dbReference type="EMBL" id="SSW67064.1"/>
    </source>
</evidence>
<name>A0A446CGP1_9BURK</name>
<dbReference type="AlphaFoldDB" id="A0A446CGP1"/>
<sequence length="259" mass="27972">MRVFLAAATFMLFGGGAHAGSDGARPDEPKAATAESAGWQFSVSPYVWATGASGKAGQFNLPAARMTSSFGDIWHELDFAFMGAFEGRRDRYTVFGDLFYARMSDTDSNPQGHLRKDIDVTMKTFSGLIGGGYSLLANEHGNLDIVAGARVWSVSTRLSFDGGLLNGTKRRDSATWIDAVAGFRGTRFITDRFYVTGWATAGGGGAKLDWDLTGAVGYKIGDHFSVAAGYRAMGVDYSHRGFIYDMVQRGPIIGLTYKF</sequence>